<sequence length="573" mass="62804">MNVGYSQTDIRTQRRTPIKTTGEEHAQTPRLLDEESGSSTATLSGEPAPSQPFIPPSPLGSARREATPTSIPASPIQLRLGLSPEHEPNLPDLGDLLRGTQPPPPSQQGTPHRNAQSKRESTAAPDGITPMKLRVQLPISIPGSAKPLPRPAFQSLSQPTPGPSRTKRKSDVQEEFVVEDATSNEVRRPAKRPKQQPAALRHPDFWHLDGSVIIQVERTLFKLHRSRLAKHSKYFAQLFAGQKGKGKAAQVVDVDEIVEQHHDDGDGMRDADVMLSGDIPTYIVRDTTADDFARLLNLFDDPITLMDGPPRFPVLASILRASTALSFDNLRKWALRHFEGMWPRELAAVGEDSIPYAAATLALARACDVPGVRKRAYYELLRTPGFGQRVEGDDAGDDDDDVQLVGEDGNVVGAEQVPLSHADFVRLLRAREALNLAWIHAAASAPTEPKCPLLADDGERVTVKTEGKGKEKEKRAPSESSTSTQAAKRPNASSAACVAADSATVDARWTTSVVRAGMFEDYMVDPVLGLDQLIGVDIKKLGYCKDCAQARKKAWRKEKEKLWDDLDVWLKLK</sequence>
<reference evidence="1" key="1">
    <citation type="submission" date="2021-02" db="EMBL/GenBank/DDBJ databases">
        <authorList>
            <consortium name="DOE Joint Genome Institute"/>
            <person name="Ahrendt S."/>
            <person name="Looney B.P."/>
            <person name="Miyauchi S."/>
            <person name="Morin E."/>
            <person name="Drula E."/>
            <person name="Courty P.E."/>
            <person name="Chicoki N."/>
            <person name="Fauchery L."/>
            <person name="Kohler A."/>
            <person name="Kuo A."/>
            <person name="Labutti K."/>
            <person name="Pangilinan J."/>
            <person name="Lipzen A."/>
            <person name="Riley R."/>
            <person name="Andreopoulos W."/>
            <person name="He G."/>
            <person name="Johnson J."/>
            <person name="Barry K.W."/>
            <person name="Grigoriev I.V."/>
            <person name="Nagy L."/>
            <person name="Hibbett D."/>
            <person name="Henrissat B."/>
            <person name="Matheny P.B."/>
            <person name="Labbe J."/>
            <person name="Martin F."/>
        </authorList>
    </citation>
    <scope>NUCLEOTIDE SEQUENCE</scope>
    <source>
        <strain evidence="1">FP105234-sp</strain>
    </source>
</reference>
<proteinExistence type="predicted"/>
<keyword evidence="2" id="KW-1185">Reference proteome</keyword>
<accession>A0ACB8S1B8</accession>
<gene>
    <name evidence="1" type="ORF">FA95DRAFT_1556238</name>
</gene>
<organism evidence="1 2">
    <name type="scientific">Auriscalpium vulgare</name>
    <dbReference type="NCBI Taxonomy" id="40419"/>
    <lineage>
        <taxon>Eukaryota</taxon>
        <taxon>Fungi</taxon>
        <taxon>Dikarya</taxon>
        <taxon>Basidiomycota</taxon>
        <taxon>Agaricomycotina</taxon>
        <taxon>Agaricomycetes</taxon>
        <taxon>Russulales</taxon>
        <taxon>Auriscalpiaceae</taxon>
        <taxon>Auriscalpium</taxon>
    </lineage>
</organism>
<dbReference type="EMBL" id="MU275867">
    <property type="protein sequence ID" value="KAI0049922.1"/>
    <property type="molecule type" value="Genomic_DNA"/>
</dbReference>
<evidence type="ECO:0000313" key="2">
    <source>
        <dbReference type="Proteomes" id="UP000814033"/>
    </source>
</evidence>
<reference evidence="1" key="2">
    <citation type="journal article" date="2022" name="New Phytol.">
        <title>Evolutionary transition to the ectomycorrhizal habit in the genomes of a hyperdiverse lineage of mushroom-forming fungi.</title>
        <authorList>
            <person name="Looney B."/>
            <person name="Miyauchi S."/>
            <person name="Morin E."/>
            <person name="Drula E."/>
            <person name="Courty P.E."/>
            <person name="Kohler A."/>
            <person name="Kuo A."/>
            <person name="LaButti K."/>
            <person name="Pangilinan J."/>
            <person name="Lipzen A."/>
            <person name="Riley R."/>
            <person name="Andreopoulos W."/>
            <person name="He G."/>
            <person name="Johnson J."/>
            <person name="Nolan M."/>
            <person name="Tritt A."/>
            <person name="Barry K.W."/>
            <person name="Grigoriev I.V."/>
            <person name="Nagy L.G."/>
            <person name="Hibbett D."/>
            <person name="Henrissat B."/>
            <person name="Matheny P.B."/>
            <person name="Labbe J."/>
            <person name="Martin F.M."/>
        </authorList>
    </citation>
    <scope>NUCLEOTIDE SEQUENCE</scope>
    <source>
        <strain evidence="1">FP105234-sp</strain>
    </source>
</reference>
<protein>
    <submittedName>
        <fullName evidence="1">Uncharacterized protein</fullName>
    </submittedName>
</protein>
<evidence type="ECO:0000313" key="1">
    <source>
        <dbReference type="EMBL" id="KAI0049922.1"/>
    </source>
</evidence>
<comment type="caution">
    <text evidence="1">The sequence shown here is derived from an EMBL/GenBank/DDBJ whole genome shotgun (WGS) entry which is preliminary data.</text>
</comment>
<name>A0ACB8S1B8_9AGAM</name>
<dbReference type="Proteomes" id="UP000814033">
    <property type="component" value="Unassembled WGS sequence"/>
</dbReference>